<reference evidence="1" key="1">
    <citation type="submission" date="2023-11" db="EMBL/GenBank/DDBJ databases">
        <authorList>
            <person name="Poullet M."/>
        </authorList>
    </citation>
    <scope>NUCLEOTIDE SEQUENCE</scope>
    <source>
        <strain evidence="1">E1834</strain>
    </source>
</reference>
<dbReference type="EMBL" id="CAVMJV010000079">
    <property type="protein sequence ID" value="CAK5089847.1"/>
    <property type="molecule type" value="Genomic_DNA"/>
</dbReference>
<proteinExistence type="predicted"/>
<evidence type="ECO:0000313" key="2">
    <source>
        <dbReference type="Proteomes" id="UP001497535"/>
    </source>
</evidence>
<protein>
    <submittedName>
        <fullName evidence="1">Uncharacterized protein</fullName>
    </submittedName>
</protein>
<accession>A0ACB1AE97</accession>
<keyword evidence="2" id="KW-1185">Reference proteome</keyword>
<sequence length="98" mass="11452">MKDNCILNRGKIMRFILNSGLVYIKYRGALEAHRYYYPPRIPLPLPTCFHNPTGYPCCNPKLNDLIVETYTMLESKPRFHTCNINAIAQHLQIRAETR</sequence>
<comment type="caution">
    <text evidence="1">The sequence shown here is derived from an EMBL/GenBank/DDBJ whole genome shotgun (WGS) entry which is preliminary data.</text>
</comment>
<dbReference type="Proteomes" id="UP001497535">
    <property type="component" value="Unassembled WGS sequence"/>
</dbReference>
<name>A0ACB1AE97_MELEN</name>
<organism evidence="1 2">
    <name type="scientific">Meloidogyne enterolobii</name>
    <name type="common">Root-knot nematode worm</name>
    <name type="synonym">Meloidogyne mayaguensis</name>
    <dbReference type="NCBI Taxonomy" id="390850"/>
    <lineage>
        <taxon>Eukaryota</taxon>
        <taxon>Metazoa</taxon>
        <taxon>Ecdysozoa</taxon>
        <taxon>Nematoda</taxon>
        <taxon>Chromadorea</taxon>
        <taxon>Rhabditida</taxon>
        <taxon>Tylenchina</taxon>
        <taxon>Tylenchomorpha</taxon>
        <taxon>Tylenchoidea</taxon>
        <taxon>Meloidogynidae</taxon>
        <taxon>Meloidogyninae</taxon>
        <taxon>Meloidogyne</taxon>
    </lineage>
</organism>
<evidence type="ECO:0000313" key="1">
    <source>
        <dbReference type="EMBL" id="CAK5089847.1"/>
    </source>
</evidence>
<gene>
    <name evidence="1" type="ORF">MENTE1834_LOCUS37594</name>
</gene>